<dbReference type="NCBIfam" id="NF008022">
    <property type="entry name" value="PRK10752.1"/>
    <property type="match status" value="1"/>
</dbReference>
<feature type="chain" id="PRO_5017697158" evidence="6">
    <location>
        <begin position="36"/>
        <end position="345"/>
    </location>
</feature>
<dbReference type="PANTHER" id="PTHR30368:SF1">
    <property type="entry name" value="THIOSULFATE-BINDING PROTEIN"/>
    <property type="match status" value="1"/>
</dbReference>
<evidence type="ECO:0000256" key="6">
    <source>
        <dbReference type="SAM" id="SignalP"/>
    </source>
</evidence>
<dbReference type="SUPFAM" id="SSF53850">
    <property type="entry name" value="Periplasmic binding protein-like II"/>
    <property type="match status" value="1"/>
</dbReference>
<dbReference type="NCBIfam" id="TIGR00971">
    <property type="entry name" value="3a0106s03"/>
    <property type="match status" value="1"/>
</dbReference>
<keyword evidence="4 6" id="KW-0732">Signal</keyword>
<evidence type="ECO:0000256" key="3">
    <source>
        <dbReference type="ARBA" id="ARBA00022448"/>
    </source>
</evidence>
<comment type="subcellular location">
    <subcellularLocation>
        <location evidence="1">Periplasm</location>
    </subcellularLocation>
</comment>
<evidence type="ECO:0000256" key="1">
    <source>
        <dbReference type="ARBA" id="ARBA00004418"/>
    </source>
</evidence>
<dbReference type="CDD" id="cd01005">
    <property type="entry name" value="PBP2_CysP"/>
    <property type="match status" value="1"/>
</dbReference>
<comment type="similarity">
    <text evidence="2">Belongs to the prokaryotic sulfate-binding protein family.</text>
</comment>
<keyword evidence="3" id="KW-0813">Transport</keyword>
<reference evidence="7" key="1">
    <citation type="journal article" date="2018" name="Nat. Biotechnol.">
        <title>A standardized bacterial taxonomy based on genome phylogeny substantially revises the tree of life.</title>
        <authorList>
            <person name="Parks D.H."/>
            <person name="Chuvochina M."/>
            <person name="Waite D.W."/>
            <person name="Rinke C."/>
            <person name="Skarshewski A."/>
            <person name="Chaumeil P.A."/>
            <person name="Hugenholtz P."/>
        </authorList>
    </citation>
    <scope>NUCLEOTIDE SEQUENCE [LARGE SCALE GENOMIC DNA]</scope>
    <source>
        <strain evidence="7">UBA11284</strain>
    </source>
</reference>
<dbReference type="Gene3D" id="3.40.190.10">
    <property type="entry name" value="Periplasmic binding protein-like II"/>
    <property type="match status" value="2"/>
</dbReference>
<dbReference type="Pfam" id="PF13531">
    <property type="entry name" value="SBP_bac_11"/>
    <property type="match status" value="1"/>
</dbReference>
<keyword evidence="5" id="KW-0574">Periplasm</keyword>
<sequence length="345" mass="38445">MTRSTFFRTGLRRSLIATAVGATVAVTAVSNTAMAQERELLNSSYDIARELFSAINPEFQAWWQEEHGEEIAISQSHGGSSAQARAIMQGLRADVVTFNQVTDVQVLADAGLVAEDWQDAFDNNASPYYSTTAFLVRKDNPKGIESWDDLAKEGVQIVFPNPKTSGNGRYTYLAAWGFAENEFDGDEEKIQDFMRTFLRNVAVFDTGGRGATTSFIERGIGDVLISFESEVNNIRGEYGSDDYEVIVPPVSILAEFPVAVVGENAERNGNSDLAQSYLEYLYREDTQRLLAGFNYRVHDETVVAEFADQFPDTELLEVEDVFGSWEEAMENHFEGGALLDQLQRR</sequence>
<name>A0A3D0KL65_9GAMM</name>
<comment type="caution">
    <text evidence="7">The sequence shown here is derived from an EMBL/GenBank/DDBJ whole genome shotgun (WGS) entry which is preliminary data.</text>
</comment>
<dbReference type="NCBIfam" id="NF008106">
    <property type="entry name" value="PRK10852.1"/>
    <property type="match status" value="1"/>
</dbReference>
<dbReference type="GO" id="GO:1902358">
    <property type="term" value="P:sulfate transmembrane transport"/>
    <property type="evidence" value="ECO:0007669"/>
    <property type="project" value="InterPro"/>
</dbReference>
<dbReference type="PANTHER" id="PTHR30368">
    <property type="entry name" value="SULFATE-BINDING PROTEIN"/>
    <property type="match status" value="1"/>
</dbReference>
<dbReference type="GO" id="GO:0042597">
    <property type="term" value="C:periplasmic space"/>
    <property type="evidence" value="ECO:0007669"/>
    <property type="project" value="UniProtKB-SubCell"/>
</dbReference>
<evidence type="ECO:0000256" key="5">
    <source>
        <dbReference type="ARBA" id="ARBA00022764"/>
    </source>
</evidence>
<proteinExistence type="inferred from homology"/>
<dbReference type="GO" id="GO:0140104">
    <property type="term" value="F:molecular carrier activity"/>
    <property type="evidence" value="ECO:0007669"/>
    <property type="project" value="InterPro"/>
</dbReference>
<dbReference type="AlphaFoldDB" id="A0A3D0KL65"/>
<dbReference type="EMBL" id="DOTR01000107">
    <property type="protein sequence ID" value="HCA04253.1"/>
    <property type="molecule type" value="Genomic_DNA"/>
</dbReference>
<feature type="signal peptide" evidence="6">
    <location>
        <begin position="1"/>
        <end position="35"/>
    </location>
</feature>
<dbReference type="InterPro" id="IPR005669">
    <property type="entry name" value="Thiosulph/SO4-bd"/>
</dbReference>
<organism evidence="7">
    <name type="scientific">Halomonas campaniensis</name>
    <dbReference type="NCBI Taxonomy" id="213554"/>
    <lineage>
        <taxon>Bacteria</taxon>
        <taxon>Pseudomonadati</taxon>
        <taxon>Pseudomonadota</taxon>
        <taxon>Gammaproteobacteria</taxon>
        <taxon>Oceanospirillales</taxon>
        <taxon>Halomonadaceae</taxon>
        <taxon>Halomonas</taxon>
    </lineage>
</organism>
<evidence type="ECO:0000256" key="2">
    <source>
        <dbReference type="ARBA" id="ARBA00006099"/>
    </source>
</evidence>
<evidence type="ECO:0000256" key="4">
    <source>
        <dbReference type="ARBA" id="ARBA00022729"/>
    </source>
</evidence>
<evidence type="ECO:0000313" key="7">
    <source>
        <dbReference type="EMBL" id="HCA04253.1"/>
    </source>
</evidence>
<gene>
    <name evidence="7" type="ORF">DEO68_19285</name>
</gene>
<accession>A0A3D0KL65</accession>
<protein>
    <submittedName>
        <fullName evidence="7">Sulfate ABC transporter substrate-binding protein</fullName>
    </submittedName>
</protein>